<evidence type="ECO:0000256" key="3">
    <source>
        <dbReference type="ARBA" id="ARBA00023004"/>
    </source>
</evidence>
<dbReference type="Gene3D" id="1.10.760.10">
    <property type="entry name" value="Cytochrome c-like domain"/>
    <property type="match status" value="1"/>
</dbReference>
<dbReference type="GO" id="GO:0020037">
    <property type="term" value="F:heme binding"/>
    <property type="evidence" value="ECO:0007669"/>
    <property type="project" value="InterPro"/>
</dbReference>
<sequence>MSNPGMLWVLQGEQLWQQAQGREDVACSGCHDDARQTMRGVAARYPAFDAATGRPIDLAGDARTGRHAAAAANREWQQQPSRTLFQSSRWRSSLR</sequence>
<evidence type="ECO:0000256" key="2">
    <source>
        <dbReference type="ARBA" id="ARBA00022723"/>
    </source>
</evidence>
<evidence type="ECO:0000313" key="7">
    <source>
        <dbReference type="Proteomes" id="UP000198894"/>
    </source>
</evidence>
<feature type="compositionally biased region" description="Polar residues" evidence="4">
    <location>
        <begin position="75"/>
        <end position="95"/>
    </location>
</feature>
<accession>A0A1G8U2E2</accession>
<keyword evidence="3" id="KW-0408">Iron</keyword>
<keyword evidence="1" id="KW-0349">Heme</keyword>
<dbReference type="AlphaFoldDB" id="A0A1G8U2E2"/>
<dbReference type="InterPro" id="IPR009056">
    <property type="entry name" value="Cyt_c-like_dom"/>
</dbReference>
<dbReference type="GO" id="GO:0046872">
    <property type="term" value="F:metal ion binding"/>
    <property type="evidence" value="ECO:0007669"/>
    <property type="project" value="UniProtKB-KW"/>
</dbReference>
<dbReference type="GO" id="GO:0009055">
    <property type="term" value="F:electron transfer activity"/>
    <property type="evidence" value="ECO:0007669"/>
    <property type="project" value="InterPro"/>
</dbReference>
<protein>
    <submittedName>
        <fullName evidence="6">Sulfur-oxidizing protein SoxA</fullName>
    </submittedName>
</protein>
<dbReference type="EMBL" id="FNEE01000006">
    <property type="protein sequence ID" value="SDJ47978.1"/>
    <property type="molecule type" value="Genomic_DNA"/>
</dbReference>
<proteinExistence type="predicted"/>
<feature type="region of interest" description="Disordered" evidence="4">
    <location>
        <begin position="63"/>
        <end position="95"/>
    </location>
</feature>
<gene>
    <name evidence="6" type="ORF">SAMN05428953_106259</name>
</gene>
<feature type="domain" description="Cytochrome c" evidence="5">
    <location>
        <begin position="11"/>
        <end position="73"/>
    </location>
</feature>
<evidence type="ECO:0000256" key="1">
    <source>
        <dbReference type="ARBA" id="ARBA00022617"/>
    </source>
</evidence>
<evidence type="ECO:0000313" key="6">
    <source>
        <dbReference type="EMBL" id="SDJ47978.1"/>
    </source>
</evidence>
<dbReference type="InterPro" id="IPR036909">
    <property type="entry name" value="Cyt_c-like_dom_sf"/>
</dbReference>
<reference evidence="7" key="1">
    <citation type="submission" date="2016-10" db="EMBL/GenBank/DDBJ databases">
        <authorList>
            <person name="Varghese N."/>
            <person name="Submissions S."/>
        </authorList>
    </citation>
    <scope>NUCLEOTIDE SEQUENCE [LARGE SCALE GENOMIC DNA]</scope>
    <source>
        <strain evidence="7">CGMCC 1.11022</strain>
    </source>
</reference>
<dbReference type="SUPFAM" id="SSF46626">
    <property type="entry name" value="Cytochrome c"/>
    <property type="match status" value="1"/>
</dbReference>
<evidence type="ECO:0000256" key="4">
    <source>
        <dbReference type="SAM" id="MobiDB-lite"/>
    </source>
</evidence>
<organism evidence="6 7">
    <name type="scientific">Mesorhizobium muleiense</name>
    <dbReference type="NCBI Taxonomy" id="1004279"/>
    <lineage>
        <taxon>Bacteria</taxon>
        <taxon>Pseudomonadati</taxon>
        <taxon>Pseudomonadota</taxon>
        <taxon>Alphaproteobacteria</taxon>
        <taxon>Hyphomicrobiales</taxon>
        <taxon>Phyllobacteriaceae</taxon>
        <taxon>Mesorhizobium</taxon>
    </lineage>
</organism>
<dbReference type="Pfam" id="PF21342">
    <property type="entry name" value="SoxA-TsdA_cyt-c"/>
    <property type="match status" value="1"/>
</dbReference>
<keyword evidence="7" id="KW-1185">Reference proteome</keyword>
<feature type="compositionally biased region" description="Low complexity" evidence="4">
    <location>
        <begin position="63"/>
        <end position="72"/>
    </location>
</feature>
<keyword evidence="2" id="KW-0479">Metal-binding</keyword>
<name>A0A1G8U2E2_9HYPH</name>
<evidence type="ECO:0000259" key="5">
    <source>
        <dbReference type="Pfam" id="PF21342"/>
    </source>
</evidence>
<dbReference type="Proteomes" id="UP000198894">
    <property type="component" value="Unassembled WGS sequence"/>
</dbReference>